<reference evidence="4" key="1">
    <citation type="submission" date="2016-06" db="UniProtKB">
        <authorList>
            <consortium name="WormBaseParasite"/>
        </authorList>
    </citation>
    <scope>IDENTIFICATION</scope>
</reference>
<evidence type="ECO:0000256" key="1">
    <source>
        <dbReference type="SAM" id="MobiDB-lite"/>
    </source>
</evidence>
<dbReference type="EMBL" id="UZAJ01017348">
    <property type="protein sequence ID" value="VDO78733.1"/>
    <property type="molecule type" value="Genomic_DNA"/>
</dbReference>
<evidence type="ECO:0000313" key="3">
    <source>
        <dbReference type="Proteomes" id="UP000267606"/>
    </source>
</evidence>
<feature type="compositionally biased region" description="Acidic residues" evidence="1">
    <location>
        <begin position="10"/>
        <end position="27"/>
    </location>
</feature>
<feature type="region of interest" description="Disordered" evidence="1">
    <location>
        <begin position="1"/>
        <end position="27"/>
    </location>
</feature>
<proteinExistence type="predicted"/>
<accession>A0A183HW67</accession>
<dbReference type="WBParaSite" id="OFLC_0001172901-mRNA-1">
    <property type="protein sequence ID" value="OFLC_0001172901-mRNA-1"/>
    <property type="gene ID" value="OFLC_0001172901"/>
</dbReference>
<reference evidence="2 3" key="2">
    <citation type="submission" date="2018-11" db="EMBL/GenBank/DDBJ databases">
        <authorList>
            <consortium name="Pathogen Informatics"/>
        </authorList>
    </citation>
    <scope>NUCLEOTIDE SEQUENCE [LARGE SCALE GENOMIC DNA]</scope>
</reference>
<gene>
    <name evidence="2" type="ORF">OFLC_LOCUS11730</name>
</gene>
<evidence type="ECO:0000313" key="4">
    <source>
        <dbReference type="WBParaSite" id="OFLC_0001172901-mRNA-1"/>
    </source>
</evidence>
<sequence>MNEKEREGFSDSDDDDSEMVVSLNDDDGIGQFCKTV</sequence>
<name>A0A183HW67_9BILA</name>
<keyword evidence="3" id="KW-1185">Reference proteome</keyword>
<organism evidence="4">
    <name type="scientific">Onchocerca flexuosa</name>
    <dbReference type="NCBI Taxonomy" id="387005"/>
    <lineage>
        <taxon>Eukaryota</taxon>
        <taxon>Metazoa</taxon>
        <taxon>Ecdysozoa</taxon>
        <taxon>Nematoda</taxon>
        <taxon>Chromadorea</taxon>
        <taxon>Rhabditida</taxon>
        <taxon>Spirurina</taxon>
        <taxon>Spiruromorpha</taxon>
        <taxon>Filarioidea</taxon>
        <taxon>Onchocercidae</taxon>
        <taxon>Onchocerca</taxon>
    </lineage>
</organism>
<evidence type="ECO:0000313" key="2">
    <source>
        <dbReference type="EMBL" id="VDO78733.1"/>
    </source>
</evidence>
<dbReference type="AlphaFoldDB" id="A0A183HW67"/>
<dbReference type="Proteomes" id="UP000267606">
    <property type="component" value="Unassembled WGS sequence"/>
</dbReference>
<protein>
    <submittedName>
        <fullName evidence="2 4">Uncharacterized protein</fullName>
    </submittedName>
</protein>